<dbReference type="SUPFAM" id="SSF50978">
    <property type="entry name" value="WD40 repeat-like"/>
    <property type="match status" value="1"/>
</dbReference>
<gene>
    <name evidence="4" type="ORF">MEDL_17814</name>
</gene>
<organism evidence="4 5">
    <name type="scientific">Mytilus edulis</name>
    <name type="common">Blue mussel</name>
    <dbReference type="NCBI Taxonomy" id="6550"/>
    <lineage>
        <taxon>Eukaryota</taxon>
        <taxon>Metazoa</taxon>
        <taxon>Spiralia</taxon>
        <taxon>Lophotrochozoa</taxon>
        <taxon>Mollusca</taxon>
        <taxon>Bivalvia</taxon>
        <taxon>Autobranchia</taxon>
        <taxon>Pteriomorphia</taxon>
        <taxon>Mytilida</taxon>
        <taxon>Mytiloidea</taxon>
        <taxon>Mytilidae</taxon>
        <taxon>Mytilinae</taxon>
        <taxon>Mytilus</taxon>
    </lineage>
</organism>
<dbReference type="PROSITE" id="PS00678">
    <property type="entry name" value="WD_REPEATS_1"/>
    <property type="match status" value="1"/>
</dbReference>
<comment type="caution">
    <text evidence="4">The sequence shown here is derived from an EMBL/GenBank/DDBJ whole genome shotgun (WGS) entry which is preliminary data.</text>
</comment>
<evidence type="ECO:0000256" key="3">
    <source>
        <dbReference type="PROSITE-ProRule" id="PRU00221"/>
    </source>
</evidence>
<reference evidence="4" key="1">
    <citation type="submission" date="2021-03" db="EMBL/GenBank/DDBJ databases">
        <authorList>
            <person name="Bekaert M."/>
        </authorList>
    </citation>
    <scope>NUCLEOTIDE SEQUENCE</scope>
</reference>
<dbReference type="FunFam" id="2.130.10.10:FF:000543">
    <property type="entry name" value="WD repeat-containing protein 48 homolog"/>
    <property type="match status" value="1"/>
</dbReference>
<evidence type="ECO:0000313" key="4">
    <source>
        <dbReference type="EMBL" id="CAG2203236.1"/>
    </source>
</evidence>
<dbReference type="InterPro" id="IPR019775">
    <property type="entry name" value="WD40_repeat_CS"/>
</dbReference>
<accession>A0A8S3R273</accession>
<dbReference type="PROSITE" id="PS50082">
    <property type="entry name" value="WD_REPEATS_2"/>
    <property type="match status" value="3"/>
</dbReference>
<keyword evidence="2" id="KW-0677">Repeat</keyword>
<dbReference type="InterPro" id="IPR036322">
    <property type="entry name" value="WD40_repeat_dom_sf"/>
</dbReference>
<dbReference type="Pfam" id="PF00400">
    <property type="entry name" value="WD40"/>
    <property type="match status" value="3"/>
</dbReference>
<feature type="repeat" description="WD" evidence="3">
    <location>
        <begin position="27"/>
        <end position="68"/>
    </location>
</feature>
<evidence type="ECO:0000256" key="1">
    <source>
        <dbReference type="ARBA" id="ARBA00022574"/>
    </source>
</evidence>
<dbReference type="GO" id="GO:0043130">
    <property type="term" value="F:ubiquitin binding"/>
    <property type="evidence" value="ECO:0007669"/>
    <property type="project" value="TreeGrafter"/>
</dbReference>
<keyword evidence="5" id="KW-1185">Reference proteome</keyword>
<dbReference type="PROSITE" id="PS50294">
    <property type="entry name" value="WD_REPEATS_REGION"/>
    <property type="match status" value="2"/>
</dbReference>
<dbReference type="PANTHER" id="PTHR19862:SF14">
    <property type="entry name" value="WD REPEAT-CONTAINING PROTEIN 48"/>
    <property type="match status" value="1"/>
</dbReference>
<dbReference type="AlphaFoldDB" id="A0A8S3R273"/>
<feature type="repeat" description="WD" evidence="3">
    <location>
        <begin position="113"/>
        <end position="154"/>
    </location>
</feature>
<feature type="repeat" description="WD" evidence="3">
    <location>
        <begin position="71"/>
        <end position="112"/>
    </location>
</feature>
<protein>
    <submittedName>
        <fullName evidence="4">WDR48</fullName>
    </submittedName>
</protein>
<sequence length="164" mass="18486">MATHHRNSAGQGKKKVQVSFVIRDEVERHHRSGINSLQFDPLINRLYSAGRDSIIRIFNTKTNKDPYMLSMEHHTDWVNDIVLCCGGRTLISASSDTTVKVWNAHKGFCMSTLRTHKDYVKALAYARDKEQVASAGLDRAIFLWDVNTLTALTASNNTVTSKSY</sequence>
<dbReference type="EMBL" id="CAJPWZ010000917">
    <property type="protein sequence ID" value="CAG2203236.1"/>
    <property type="molecule type" value="Genomic_DNA"/>
</dbReference>
<evidence type="ECO:0000256" key="2">
    <source>
        <dbReference type="ARBA" id="ARBA00022737"/>
    </source>
</evidence>
<dbReference type="Gene3D" id="2.130.10.10">
    <property type="entry name" value="YVTN repeat-like/Quinoprotein amine dehydrogenase"/>
    <property type="match status" value="1"/>
</dbReference>
<proteinExistence type="predicted"/>
<evidence type="ECO:0000313" key="5">
    <source>
        <dbReference type="Proteomes" id="UP000683360"/>
    </source>
</evidence>
<keyword evidence="1 3" id="KW-0853">WD repeat</keyword>
<dbReference type="InterPro" id="IPR001680">
    <property type="entry name" value="WD40_rpt"/>
</dbReference>
<dbReference type="PANTHER" id="PTHR19862">
    <property type="entry name" value="WD REPEAT-CONTAINING PROTEIN 48"/>
    <property type="match status" value="1"/>
</dbReference>
<dbReference type="SMART" id="SM00320">
    <property type="entry name" value="WD40"/>
    <property type="match status" value="3"/>
</dbReference>
<name>A0A8S3R273_MYTED</name>
<dbReference type="GO" id="GO:0000724">
    <property type="term" value="P:double-strand break repair via homologous recombination"/>
    <property type="evidence" value="ECO:0007669"/>
    <property type="project" value="TreeGrafter"/>
</dbReference>
<dbReference type="InterPro" id="IPR051246">
    <property type="entry name" value="WDR48"/>
</dbReference>
<dbReference type="InterPro" id="IPR015943">
    <property type="entry name" value="WD40/YVTN_repeat-like_dom_sf"/>
</dbReference>
<dbReference type="InterPro" id="IPR020472">
    <property type="entry name" value="WD40_PAC1"/>
</dbReference>
<dbReference type="OrthoDB" id="2421129at2759"/>
<dbReference type="Proteomes" id="UP000683360">
    <property type="component" value="Unassembled WGS sequence"/>
</dbReference>
<dbReference type="PRINTS" id="PR00320">
    <property type="entry name" value="GPROTEINBRPT"/>
</dbReference>